<dbReference type="AlphaFoldDB" id="A0A841PV85"/>
<dbReference type="Gene3D" id="3.30.460.10">
    <property type="entry name" value="Beta Polymerase, domain 2"/>
    <property type="match status" value="1"/>
</dbReference>
<dbReference type="InterPro" id="IPR043519">
    <property type="entry name" value="NT_sf"/>
</dbReference>
<evidence type="ECO:0000256" key="1">
    <source>
        <dbReference type="SAM" id="MobiDB-lite"/>
    </source>
</evidence>
<dbReference type="Proteomes" id="UP000568839">
    <property type="component" value="Unassembled WGS sequence"/>
</dbReference>
<accession>A0A841PV85</accession>
<keyword evidence="3" id="KW-1185">Reference proteome</keyword>
<gene>
    <name evidence="2" type="ORF">HNR44_002204</name>
</gene>
<name>A0A841PV85_9BACL</name>
<protein>
    <submittedName>
        <fullName evidence="2">GrpB-like predicted nucleotidyltransferase (UPF0157 family)</fullName>
    </submittedName>
</protein>
<dbReference type="RefSeq" id="WP_246407337.1">
    <property type="nucleotide sequence ID" value="NZ_JACHHJ010000003.1"/>
</dbReference>
<evidence type="ECO:0000313" key="3">
    <source>
        <dbReference type="Proteomes" id="UP000568839"/>
    </source>
</evidence>
<keyword evidence="2" id="KW-0808">Transferase</keyword>
<sequence>MPSRQDDSNSTPKSDEDLQKATVGERKSHNAPITLHEYDSRWPELFERESYRIRSVLGKTALQVEHECRYREK</sequence>
<dbReference type="EMBL" id="JACHHJ010000003">
    <property type="protein sequence ID" value="MBB6450221.1"/>
    <property type="molecule type" value="Genomic_DNA"/>
</dbReference>
<organism evidence="2 3">
    <name type="scientific">Geomicrobium halophilum</name>
    <dbReference type="NCBI Taxonomy" id="549000"/>
    <lineage>
        <taxon>Bacteria</taxon>
        <taxon>Bacillati</taxon>
        <taxon>Bacillota</taxon>
        <taxon>Bacilli</taxon>
        <taxon>Bacillales</taxon>
        <taxon>Geomicrobium</taxon>
    </lineage>
</organism>
<dbReference type="GO" id="GO:0016740">
    <property type="term" value="F:transferase activity"/>
    <property type="evidence" value="ECO:0007669"/>
    <property type="project" value="UniProtKB-KW"/>
</dbReference>
<feature type="compositionally biased region" description="Basic and acidic residues" evidence="1">
    <location>
        <begin position="1"/>
        <end position="28"/>
    </location>
</feature>
<reference evidence="2 3" key="1">
    <citation type="submission" date="2020-08" db="EMBL/GenBank/DDBJ databases">
        <title>Genomic Encyclopedia of Type Strains, Phase IV (KMG-IV): sequencing the most valuable type-strain genomes for metagenomic binning, comparative biology and taxonomic classification.</title>
        <authorList>
            <person name="Goeker M."/>
        </authorList>
    </citation>
    <scope>NUCLEOTIDE SEQUENCE [LARGE SCALE GENOMIC DNA]</scope>
    <source>
        <strain evidence="2 3">DSM 21769</strain>
    </source>
</reference>
<evidence type="ECO:0000313" key="2">
    <source>
        <dbReference type="EMBL" id="MBB6450221.1"/>
    </source>
</evidence>
<comment type="caution">
    <text evidence="2">The sequence shown here is derived from an EMBL/GenBank/DDBJ whole genome shotgun (WGS) entry which is preliminary data.</text>
</comment>
<feature type="region of interest" description="Disordered" evidence="1">
    <location>
        <begin position="1"/>
        <end position="33"/>
    </location>
</feature>
<proteinExistence type="predicted"/>